<keyword evidence="1" id="KW-0808">Transferase</keyword>
<comment type="catalytic activity">
    <reaction evidence="1">
        <text>cytidine(4) in tRNA(Pro) + S-adenosyl-L-methionine = 2'-O-methylcytidine(4) in tRNA(Pro) + S-adenosyl-L-homocysteine + H(+)</text>
        <dbReference type="Rhea" id="RHEA:32767"/>
        <dbReference type="Rhea" id="RHEA-COMP:10397"/>
        <dbReference type="Rhea" id="RHEA-COMP:10398"/>
        <dbReference type="ChEBI" id="CHEBI:15378"/>
        <dbReference type="ChEBI" id="CHEBI:57856"/>
        <dbReference type="ChEBI" id="CHEBI:59789"/>
        <dbReference type="ChEBI" id="CHEBI:74495"/>
        <dbReference type="ChEBI" id="CHEBI:82748"/>
        <dbReference type="EC" id="2.1.1.225"/>
    </reaction>
</comment>
<dbReference type="GO" id="GO:0030488">
    <property type="term" value="P:tRNA methylation"/>
    <property type="evidence" value="ECO:0007669"/>
    <property type="project" value="InterPro"/>
</dbReference>
<keyword evidence="1" id="KW-0863">Zinc-finger</keyword>
<evidence type="ECO:0000256" key="1">
    <source>
        <dbReference type="RuleBase" id="RU367103"/>
    </source>
</evidence>
<gene>
    <name evidence="4" type="ORF">Cni_G13867</name>
</gene>
<dbReference type="EMBL" id="CP136893">
    <property type="protein sequence ID" value="WOL05142.1"/>
    <property type="molecule type" value="Genomic_DNA"/>
</dbReference>
<evidence type="ECO:0000259" key="3">
    <source>
        <dbReference type="Pfam" id="PF11722"/>
    </source>
</evidence>
<comment type="catalytic activity">
    <reaction evidence="1">
        <text>cytidine(4) in tRNA(Gly)(GCC) + S-adenosyl-L-methionine = 2'-O-methylcytidine(4) in tRNA(Gly)(GCC) + S-adenosyl-L-homocysteine + H(+)</text>
        <dbReference type="Rhea" id="RHEA:43192"/>
        <dbReference type="Rhea" id="RHEA-COMP:10399"/>
        <dbReference type="Rhea" id="RHEA-COMP:10400"/>
        <dbReference type="ChEBI" id="CHEBI:15378"/>
        <dbReference type="ChEBI" id="CHEBI:57856"/>
        <dbReference type="ChEBI" id="CHEBI:59789"/>
        <dbReference type="ChEBI" id="CHEBI:74495"/>
        <dbReference type="ChEBI" id="CHEBI:82748"/>
        <dbReference type="EC" id="2.1.1.225"/>
    </reaction>
</comment>
<organism evidence="4 5">
    <name type="scientific">Canna indica</name>
    <name type="common">Indian-shot</name>
    <dbReference type="NCBI Taxonomy" id="4628"/>
    <lineage>
        <taxon>Eukaryota</taxon>
        <taxon>Viridiplantae</taxon>
        <taxon>Streptophyta</taxon>
        <taxon>Embryophyta</taxon>
        <taxon>Tracheophyta</taxon>
        <taxon>Spermatophyta</taxon>
        <taxon>Magnoliopsida</taxon>
        <taxon>Liliopsida</taxon>
        <taxon>Zingiberales</taxon>
        <taxon>Cannaceae</taxon>
        <taxon>Canna</taxon>
    </lineage>
</organism>
<sequence length="185" mass="20784">MRRTDDTIAVPPSNTSPTSATAGEAEGKEEVKRCQFWLPNKRRFCANIPLRSSRFVSVENLKSHVRICPFKKQVVALESQPYYSKGINSGSSDNTEDDVVDSSVKRNAVLGMSVQVFFNLLAKIKSMHSAISVLFPDSYIIPDACNKWLKQQLDRKLPYQEKHALQQASIIGNIEAFGILRKPKK</sequence>
<evidence type="ECO:0000256" key="2">
    <source>
        <dbReference type="SAM" id="MobiDB-lite"/>
    </source>
</evidence>
<keyword evidence="1" id="KW-0489">Methyltransferase</keyword>
<dbReference type="AlphaFoldDB" id="A0AAQ3KB25"/>
<dbReference type="EC" id="2.1.1.225" evidence="1"/>
<dbReference type="GO" id="GO:0106050">
    <property type="term" value="F:tRNA 2'-O-methyltransferase activity"/>
    <property type="evidence" value="ECO:0007669"/>
    <property type="project" value="UniProtKB-UniRule"/>
</dbReference>
<protein>
    <recommendedName>
        <fullName evidence="1">tRNA:m(4)X modification enzyme TRM13</fullName>
        <ecNumber evidence="1">2.1.1.225</ecNumber>
    </recommendedName>
</protein>
<dbReference type="PANTHER" id="PTHR12998:SF0">
    <property type="entry name" value="TRNA:M(4)X MODIFICATION ENZYME TRM13 HOMOLOG"/>
    <property type="match status" value="1"/>
</dbReference>
<evidence type="ECO:0000313" key="4">
    <source>
        <dbReference type="EMBL" id="WOL05142.1"/>
    </source>
</evidence>
<accession>A0AAQ3KB25</accession>
<dbReference type="InterPro" id="IPR039044">
    <property type="entry name" value="Trm13"/>
</dbReference>
<comment type="similarity">
    <text evidence="1">Belongs to the methyltransferase TRM13 family.</text>
</comment>
<keyword evidence="1" id="KW-0862">Zinc</keyword>
<comment type="catalytic activity">
    <reaction evidence="1">
        <text>adenosine(4) in tRNA(His) + S-adenosyl-L-methionine = 2'-O-methyladenosine(4) in tRNA(His) + S-adenosyl-L-homocysteine + H(+)</text>
        <dbReference type="Rhea" id="RHEA:43196"/>
        <dbReference type="Rhea" id="RHEA-COMP:10401"/>
        <dbReference type="Rhea" id="RHEA-COMP:10402"/>
        <dbReference type="ChEBI" id="CHEBI:15378"/>
        <dbReference type="ChEBI" id="CHEBI:57856"/>
        <dbReference type="ChEBI" id="CHEBI:59789"/>
        <dbReference type="ChEBI" id="CHEBI:74411"/>
        <dbReference type="ChEBI" id="CHEBI:74477"/>
        <dbReference type="EC" id="2.1.1.225"/>
    </reaction>
</comment>
<dbReference type="Pfam" id="PF11722">
    <property type="entry name" value="zf-TRM13_CCCH"/>
    <property type="match status" value="1"/>
</dbReference>
<keyword evidence="1" id="KW-0479">Metal-binding</keyword>
<feature type="region of interest" description="Disordered" evidence="2">
    <location>
        <begin position="1"/>
        <end position="27"/>
    </location>
</feature>
<evidence type="ECO:0000313" key="5">
    <source>
        <dbReference type="Proteomes" id="UP001327560"/>
    </source>
</evidence>
<keyword evidence="1" id="KW-0949">S-adenosyl-L-methionine</keyword>
<keyword evidence="1" id="KW-0819">tRNA processing</keyword>
<dbReference type="PANTHER" id="PTHR12998">
    <property type="entry name" value="TRNA:M(4)X MODIFICATION ENZYME TRM13 HOMOLOG"/>
    <property type="match status" value="1"/>
</dbReference>
<feature type="compositionally biased region" description="Polar residues" evidence="2">
    <location>
        <begin position="12"/>
        <end position="21"/>
    </location>
</feature>
<keyword evidence="5" id="KW-1185">Reference proteome</keyword>
<name>A0AAQ3KB25_9LILI</name>
<dbReference type="InterPro" id="IPR021721">
    <property type="entry name" value="Znf_CCCH-type_TRM13"/>
</dbReference>
<proteinExistence type="inferred from homology"/>
<dbReference type="GO" id="GO:0008270">
    <property type="term" value="F:zinc ion binding"/>
    <property type="evidence" value="ECO:0007669"/>
    <property type="project" value="UniProtKB-KW"/>
</dbReference>
<comment type="function">
    <text evidence="1">tRNA methylase which 2'-O-methylates cytidine(4) in tRNA(Pro) and tRNA(Gly)(GCC), and adenosine(4) in tRNA(His).</text>
</comment>
<dbReference type="Proteomes" id="UP001327560">
    <property type="component" value="Chromosome 4"/>
</dbReference>
<reference evidence="4 5" key="1">
    <citation type="submission" date="2023-10" db="EMBL/GenBank/DDBJ databases">
        <title>Chromosome-scale genome assembly provides insights into flower coloration mechanisms of Canna indica.</title>
        <authorList>
            <person name="Li C."/>
        </authorList>
    </citation>
    <scope>NUCLEOTIDE SEQUENCE [LARGE SCALE GENOMIC DNA]</scope>
    <source>
        <tissue evidence="4">Flower</tissue>
    </source>
</reference>
<feature type="domain" description="Zinc finger CCCH-type TRM13" evidence="3">
    <location>
        <begin position="33"/>
        <end position="55"/>
    </location>
</feature>